<evidence type="ECO:0000256" key="1">
    <source>
        <dbReference type="ARBA" id="ARBA00004592"/>
    </source>
</evidence>
<evidence type="ECO:0000256" key="4">
    <source>
        <dbReference type="ARBA" id="ARBA00022737"/>
    </source>
</evidence>
<accession>A0ABY8UA37</accession>
<protein>
    <recommendedName>
        <fullName evidence="7">Vacuolar protein 8</fullName>
    </recommendedName>
</protein>
<gene>
    <name evidence="8" type="ORF">OEZ85_009695</name>
</gene>
<keyword evidence="6" id="KW-0449">Lipoprotein</keyword>
<evidence type="ECO:0000256" key="7">
    <source>
        <dbReference type="ARBA" id="ARBA00026209"/>
    </source>
</evidence>
<keyword evidence="4" id="KW-0677">Repeat</keyword>
<evidence type="ECO:0000313" key="9">
    <source>
        <dbReference type="Proteomes" id="UP001244341"/>
    </source>
</evidence>
<evidence type="ECO:0000313" key="8">
    <source>
        <dbReference type="EMBL" id="WIA18224.1"/>
    </source>
</evidence>
<organism evidence="8 9">
    <name type="scientific">Tetradesmus obliquus</name>
    <name type="common">Green alga</name>
    <name type="synonym">Acutodesmus obliquus</name>
    <dbReference type="NCBI Taxonomy" id="3088"/>
    <lineage>
        <taxon>Eukaryota</taxon>
        <taxon>Viridiplantae</taxon>
        <taxon>Chlorophyta</taxon>
        <taxon>core chlorophytes</taxon>
        <taxon>Chlorophyceae</taxon>
        <taxon>CS clade</taxon>
        <taxon>Sphaeropleales</taxon>
        <taxon>Scenedesmaceae</taxon>
        <taxon>Tetradesmus</taxon>
    </lineage>
</organism>
<evidence type="ECO:0000256" key="6">
    <source>
        <dbReference type="ARBA" id="ARBA00023288"/>
    </source>
</evidence>
<comment type="similarity">
    <text evidence="2">Belongs to the beta-catenin family.</text>
</comment>
<comment type="subcellular location">
    <subcellularLocation>
        <location evidence="1">Vacuole membrane</location>
        <topology evidence="1">Lipid-anchor</topology>
    </subcellularLocation>
</comment>
<evidence type="ECO:0000256" key="2">
    <source>
        <dbReference type="ARBA" id="ARBA00005462"/>
    </source>
</evidence>
<dbReference type="InterPro" id="IPR014710">
    <property type="entry name" value="RmlC-like_jellyroll"/>
</dbReference>
<keyword evidence="9" id="KW-1185">Reference proteome</keyword>
<sequence length="546" mass="58145">MESAMLNAEVEKQLANLQSEDVTAQSRALAMITVLFSRCENDSQVSAVAAAVPSLYSCLESPDQLVQANACAALTAAAALDDQLAAAVAEHSAKQLVALLQQCCSGDRADLQLNVVSALGQLARDQQLTAQALMEPAVLPCLLCLVAPQQPAKLQEAVADCLCALASQDWAKQGLRAAGAVTAASGLLNVQQLEVSVRCLMVLGMLLPSSTDAQQQLADNAPALLQLLALLKQSEDADCKVIARDVLGLLMRDEALRGKQPTPTALLRMKTFSAAPAAALLLLALALLACSAHTQDSQHWKPNRPPRACVAKDDRAVRLITLANGQTFCLRMPRYLKNPELDVLGKKKFARTFDDTCGLYGIVFSPFVPAGGGPPPHIHYADHEWFLPGQDGDVVRVHAQAASTGPYQTYQPGQIPAVNMPAIKVGGVEVAYGGIGYSPPNTPHTWKASTDLHNFMAIWEFAWGMKPAVNIPESETNATVVMQLTGMWGLPTDNTAAMFGGPQFAQEARGPLAIPAPTLRDLMRLQSLFDRAEDPKCCKGACSATP</sequence>
<proteinExistence type="inferred from homology"/>
<evidence type="ECO:0000256" key="3">
    <source>
        <dbReference type="ARBA" id="ARBA00022554"/>
    </source>
</evidence>
<dbReference type="PANTHER" id="PTHR47249">
    <property type="entry name" value="VACUOLAR PROTEIN 8"/>
    <property type="match status" value="1"/>
</dbReference>
<keyword evidence="5" id="KW-0472">Membrane</keyword>
<dbReference type="PANTHER" id="PTHR47249:SF1">
    <property type="entry name" value="VACUOLAR PROTEIN 8"/>
    <property type="match status" value="1"/>
</dbReference>
<dbReference type="InterPro" id="IPR011989">
    <property type="entry name" value="ARM-like"/>
</dbReference>
<dbReference type="SUPFAM" id="SSF48371">
    <property type="entry name" value="ARM repeat"/>
    <property type="match status" value="1"/>
</dbReference>
<dbReference type="InterPro" id="IPR000225">
    <property type="entry name" value="Armadillo"/>
</dbReference>
<dbReference type="Gene3D" id="2.60.120.10">
    <property type="entry name" value="Jelly Rolls"/>
    <property type="match status" value="1"/>
</dbReference>
<dbReference type="Proteomes" id="UP001244341">
    <property type="component" value="Chromosome 9b"/>
</dbReference>
<dbReference type="Gene3D" id="1.25.10.10">
    <property type="entry name" value="Leucine-rich Repeat Variant"/>
    <property type="match status" value="1"/>
</dbReference>
<keyword evidence="3" id="KW-0926">Vacuole</keyword>
<dbReference type="SMART" id="SM00185">
    <property type="entry name" value="ARM"/>
    <property type="match status" value="3"/>
</dbReference>
<name>A0ABY8UA37_TETOB</name>
<dbReference type="InterPro" id="IPR045156">
    <property type="entry name" value="Vac8"/>
</dbReference>
<evidence type="ECO:0000256" key="5">
    <source>
        <dbReference type="ARBA" id="ARBA00023136"/>
    </source>
</evidence>
<reference evidence="8 9" key="1">
    <citation type="submission" date="2023-05" db="EMBL/GenBank/DDBJ databases">
        <title>A 100% complete, gapless, phased diploid assembly of the Scenedesmus obliquus UTEX 3031 genome.</title>
        <authorList>
            <person name="Biondi T.C."/>
            <person name="Hanschen E.R."/>
            <person name="Kwon T."/>
            <person name="Eng W."/>
            <person name="Kruse C.P.S."/>
            <person name="Koehler S.I."/>
            <person name="Kunde Y."/>
            <person name="Gleasner C.D."/>
            <person name="You Mak K.T."/>
            <person name="Polle J."/>
            <person name="Hovde B.T."/>
            <person name="Starkenburg S.R."/>
        </authorList>
    </citation>
    <scope>NUCLEOTIDE SEQUENCE [LARGE SCALE GENOMIC DNA]</scope>
    <source>
        <strain evidence="8 9">DOE0152z</strain>
    </source>
</reference>
<dbReference type="InterPro" id="IPR016024">
    <property type="entry name" value="ARM-type_fold"/>
</dbReference>
<dbReference type="EMBL" id="CP126216">
    <property type="protein sequence ID" value="WIA18224.1"/>
    <property type="molecule type" value="Genomic_DNA"/>
</dbReference>